<evidence type="ECO:0000256" key="1">
    <source>
        <dbReference type="ARBA" id="ARBA00001946"/>
    </source>
</evidence>
<dbReference type="SUPFAM" id="SSF55811">
    <property type="entry name" value="Nudix"/>
    <property type="match status" value="1"/>
</dbReference>
<dbReference type="CDD" id="cd04685">
    <property type="entry name" value="NUDIX_Hydrolase"/>
    <property type="match status" value="1"/>
</dbReference>
<dbReference type="Proteomes" id="UP000681340">
    <property type="component" value="Unassembled WGS sequence"/>
</dbReference>
<comment type="caution">
    <text evidence="7">The sequence shown here is derived from an EMBL/GenBank/DDBJ whole genome shotgun (WGS) entry which is preliminary data.</text>
</comment>
<sequence length="152" mass="16379">MDAVHRRAARVVCVDADGRILLLRWLDPVDGHVVWEPPGGGVEPGESVLAAARRELAEETGLDPGAVAGPPVTVERDFRWKGQRFAGPEEFFLARYAGSRPPLGREGLMPDEQEILAGHAWLSPAELGGLDGLEPPELPEIIRRLGIPPATA</sequence>
<dbReference type="PRINTS" id="PR00502">
    <property type="entry name" value="NUDIXFAMILY"/>
</dbReference>
<accession>A0A919S432</accession>
<dbReference type="AlphaFoldDB" id="A0A919S432"/>
<evidence type="ECO:0000256" key="4">
    <source>
        <dbReference type="ARBA" id="ARBA00022842"/>
    </source>
</evidence>
<organism evidence="7 8">
    <name type="scientific">Actinoplanes auranticolor</name>
    <dbReference type="NCBI Taxonomy" id="47988"/>
    <lineage>
        <taxon>Bacteria</taxon>
        <taxon>Bacillati</taxon>
        <taxon>Actinomycetota</taxon>
        <taxon>Actinomycetes</taxon>
        <taxon>Micromonosporales</taxon>
        <taxon>Micromonosporaceae</taxon>
        <taxon>Actinoplanes</taxon>
    </lineage>
</organism>
<keyword evidence="3 5" id="KW-0378">Hydrolase</keyword>
<dbReference type="RefSeq" id="WP_212986524.1">
    <property type="nucleotide sequence ID" value="NZ_BAABEA010000046.1"/>
</dbReference>
<keyword evidence="8" id="KW-1185">Reference proteome</keyword>
<dbReference type="PANTHER" id="PTHR43046">
    <property type="entry name" value="GDP-MANNOSE MANNOSYL HYDROLASE"/>
    <property type="match status" value="1"/>
</dbReference>
<dbReference type="InterPro" id="IPR000086">
    <property type="entry name" value="NUDIX_hydrolase_dom"/>
</dbReference>
<dbReference type="Pfam" id="PF00293">
    <property type="entry name" value="NUDIX"/>
    <property type="match status" value="1"/>
</dbReference>
<dbReference type="PROSITE" id="PS00893">
    <property type="entry name" value="NUDIX_BOX"/>
    <property type="match status" value="1"/>
</dbReference>
<evidence type="ECO:0000313" key="8">
    <source>
        <dbReference type="Proteomes" id="UP000681340"/>
    </source>
</evidence>
<dbReference type="PROSITE" id="PS51462">
    <property type="entry name" value="NUDIX"/>
    <property type="match status" value="1"/>
</dbReference>
<dbReference type="InterPro" id="IPR020084">
    <property type="entry name" value="NUDIX_hydrolase_CS"/>
</dbReference>
<comment type="cofactor">
    <cofactor evidence="1">
        <name>Mg(2+)</name>
        <dbReference type="ChEBI" id="CHEBI:18420"/>
    </cofactor>
</comment>
<dbReference type="PANTHER" id="PTHR43046:SF12">
    <property type="entry name" value="GDP-MANNOSE MANNOSYL HYDROLASE"/>
    <property type="match status" value="1"/>
</dbReference>
<protein>
    <recommendedName>
        <fullName evidence="6">Nudix hydrolase domain-containing protein</fullName>
    </recommendedName>
</protein>
<dbReference type="InterPro" id="IPR020476">
    <property type="entry name" value="Nudix_hydrolase"/>
</dbReference>
<dbReference type="EMBL" id="BOQL01000004">
    <property type="protein sequence ID" value="GIM63387.1"/>
    <property type="molecule type" value="Genomic_DNA"/>
</dbReference>
<comment type="similarity">
    <text evidence="2 5">Belongs to the Nudix hydrolase family.</text>
</comment>
<evidence type="ECO:0000313" key="7">
    <source>
        <dbReference type="EMBL" id="GIM63387.1"/>
    </source>
</evidence>
<dbReference type="Gene3D" id="3.90.79.10">
    <property type="entry name" value="Nucleoside Triphosphate Pyrophosphohydrolase"/>
    <property type="match status" value="1"/>
</dbReference>
<gene>
    <name evidence="7" type="ORF">Aau02nite_03690</name>
</gene>
<keyword evidence="4" id="KW-0460">Magnesium</keyword>
<evidence type="ECO:0000259" key="6">
    <source>
        <dbReference type="PROSITE" id="PS51462"/>
    </source>
</evidence>
<reference evidence="7" key="1">
    <citation type="submission" date="2021-03" db="EMBL/GenBank/DDBJ databases">
        <title>Whole genome shotgun sequence of Actinoplanes auranticolor NBRC 12245.</title>
        <authorList>
            <person name="Komaki H."/>
            <person name="Tamura T."/>
        </authorList>
    </citation>
    <scope>NUCLEOTIDE SEQUENCE</scope>
    <source>
        <strain evidence="7">NBRC 12245</strain>
    </source>
</reference>
<dbReference type="InterPro" id="IPR015797">
    <property type="entry name" value="NUDIX_hydrolase-like_dom_sf"/>
</dbReference>
<name>A0A919S432_9ACTN</name>
<feature type="domain" description="Nudix hydrolase" evidence="6">
    <location>
        <begin position="5"/>
        <end position="143"/>
    </location>
</feature>
<evidence type="ECO:0000256" key="5">
    <source>
        <dbReference type="RuleBase" id="RU003476"/>
    </source>
</evidence>
<dbReference type="GO" id="GO:0016787">
    <property type="term" value="F:hydrolase activity"/>
    <property type="evidence" value="ECO:0007669"/>
    <property type="project" value="UniProtKB-KW"/>
</dbReference>
<evidence type="ECO:0000256" key="3">
    <source>
        <dbReference type="ARBA" id="ARBA00022801"/>
    </source>
</evidence>
<proteinExistence type="inferred from homology"/>
<evidence type="ECO:0000256" key="2">
    <source>
        <dbReference type="ARBA" id="ARBA00005582"/>
    </source>
</evidence>